<comment type="caution">
    <text evidence="1">The sequence shown here is derived from an EMBL/GenBank/DDBJ whole genome shotgun (WGS) entry which is preliminary data.</text>
</comment>
<evidence type="ECO:0000313" key="2">
    <source>
        <dbReference type="Proteomes" id="UP000709295"/>
    </source>
</evidence>
<dbReference type="EMBL" id="JAENGY010001104">
    <property type="protein sequence ID" value="KAG6952520.1"/>
    <property type="molecule type" value="Genomic_DNA"/>
</dbReference>
<organism evidence="1 2">
    <name type="scientific">Phytophthora aleatoria</name>
    <dbReference type="NCBI Taxonomy" id="2496075"/>
    <lineage>
        <taxon>Eukaryota</taxon>
        <taxon>Sar</taxon>
        <taxon>Stramenopiles</taxon>
        <taxon>Oomycota</taxon>
        <taxon>Peronosporomycetes</taxon>
        <taxon>Peronosporales</taxon>
        <taxon>Peronosporaceae</taxon>
        <taxon>Phytophthora</taxon>
    </lineage>
</organism>
<protein>
    <recommendedName>
        <fullName evidence="3">Paired domain-containing protein</fullName>
    </recommendedName>
</protein>
<proteinExistence type="predicted"/>
<evidence type="ECO:0000313" key="1">
    <source>
        <dbReference type="EMBL" id="KAG6952520.1"/>
    </source>
</evidence>
<feature type="non-terminal residue" evidence="1">
    <location>
        <position position="103"/>
    </location>
</feature>
<dbReference type="AlphaFoldDB" id="A0A8J5IME0"/>
<sequence>MGPIRKAYWHNLRCRIFQKWRAKVSTRTISNELLIPRRSVRTIIDFYKTNGHCKPAPRPGRTPLTDARQDRRIVRAAEANRFVSAAVVAARVTDIGVNVPPEV</sequence>
<name>A0A8J5IME0_9STRA</name>
<keyword evidence="2" id="KW-1185">Reference proteome</keyword>
<reference evidence="1" key="1">
    <citation type="submission" date="2021-01" db="EMBL/GenBank/DDBJ databases">
        <title>Phytophthora aleatoria, a newly-described species from Pinus radiata is distinct from Phytophthora cactorum isolates based on comparative genomics.</title>
        <authorList>
            <person name="Mcdougal R."/>
            <person name="Panda P."/>
            <person name="Williams N."/>
            <person name="Studholme D.J."/>
        </authorList>
    </citation>
    <scope>NUCLEOTIDE SEQUENCE</scope>
    <source>
        <strain evidence="1">NZFS 4037</strain>
    </source>
</reference>
<accession>A0A8J5IME0</accession>
<dbReference type="Proteomes" id="UP000709295">
    <property type="component" value="Unassembled WGS sequence"/>
</dbReference>
<gene>
    <name evidence="1" type="ORF">JG688_00013239</name>
</gene>
<evidence type="ECO:0008006" key="3">
    <source>
        <dbReference type="Google" id="ProtNLM"/>
    </source>
</evidence>